<feature type="domain" description="CobQ/CobB/MinD/ParA nucleotide binding" evidence="1">
    <location>
        <begin position="9"/>
        <end position="196"/>
    </location>
</feature>
<dbReference type="SUPFAM" id="SSF52540">
    <property type="entry name" value="P-loop containing nucleoside triphosphate hydrolases"/>
    <property type="match status" value="1"/>
</dbReference>
<dbReference type="HOGENOM" id="CLU_927048_0_0_4"/>
<accession>A0A0E3ZJ21</accession>
<dbReference type="EMBL" id="CP007501">
    <property type="protein sequence ID" value="AKD24821.1"/>
    <property type="molecule type" value="Genomic_DNA"/>
</dbReference>
<proteinExistence type="predicted"/>
<dbReference type="KEGG" id="pdq:CL55_00004880"/>
<gene>
    <name evidence="2" type="ORF">CL55_00004880</name>
</gene>
<dbReference type="InterPro" id="IPR002586">
    <property type="entry name" value="CobQ/CobB/MinD/ParA_Nub-bd_dom"/>
</dbReference>
<reference evidence="2 3" key="1">
    <citation type="submission" date="2014-03" db="EMBL/GenBank/DDBJ databases">
        <title>Genome of Polynucleobacter strain MWH-MoK4.</title>
        <authorList>
            <person name="Hahn M.W."/>
        </authorList>
    </citation>
    <scope>NUCLEOTIDE SEQUENCE [LARGE SCALE GENOMIC DNA]</scope>
    <source>
        <strain evidence="2 3">MWH-MoK4</strain>
    </source>
</reference>
<dbReference type="Pfam" id="PF01656">
    <property type="entry name" value="CbiA"/>
    <property type="match status" value="1"/>
</dbReference>
<dbReference type="Proteomes" id="UP000061135">
    <property type="component" value="Chromosome"/>
</dbReference>
<dbReference type="InterPro" id="IPR027417">
    <property type="entry name" value="P-loop_NTPase"/>
</dbReference>
<dbReference type="AlphaFoldDB" id="A0A0E3ZJ21"/>
<evidence type="ECO:0000259" key="1">
    <source>
        <dbReference type="Pfam" id="PF01656"/>
    </source>
</evidence>
<protein>
    <submittedName>
        <fullName evidence="2">CobQ/CobB/MinD/ParA nucleotide binding domain</fullName>
    </submittedName>
</protein>
<sequence>MYTNGTIKILVTNQKGGVGKSTIAVNLAAYLAIQENIKVSLIDMDPQASSSRWAKKAPDIGVQVHCLDVNYESSGAALLSARSGVRKYSSGVEVCICDLTWTPAMSEQFILDFDMVLVPSSNSKFEMASTEIFILKYAQQCMSRLAVNKQFILVVPSKVEEGYSSHATFTNLDFLMNCQITPPVYRTPAIDSYVYEDFLCVCPDQKIAENFSIFGKYISKKIIERNIVRKSISISGNSLNRAIVKKVSVLDDYRERARGLNFYGGIANTLPVSELKDEGSTEHRLKKVGLVPSFLRRGDN</sequence>
<dbReference type="PATRIC" id="fig|576611.7.peg.493"/>
<evidence type="ECO:0000313" key="2">
    <source>
        <dbReference type="EMBL" id="AKD24821.1"/>
    </source>
</evidence>
<dbReference type="InterPro" id="IPR050678">
    <property type="entry name" value="DNA_Partitioning_ATPase"/>
</dbReference>
<dbReference type="PANTHER" id="PTHR13696:SF96">
    <property type="entry name" value="COBQ_COBB_MIND_PARA NUCLEOTIDE BINDING DOMAIN-CONTAINING PROTEIN"/>
    <property type="match status" value="1"/>
</dbReference>
<dbReference type="Gene3D" id="3.40.50.300">
    <property type="entry name" value="P-loop containing nucleotide triphosphate hydrolases"/>
    <property type="match status" value="1"/>
</dbReference>
<dbReference type="STRING" id="1835254.CL55_00004880"/>
<evidence type="ECO:0000313" key="3">
    <source>
        <dbReference type="Proteomes" id="UP000061135"/>
    </source>
</evidence>
<dbReference type="OrthoDB" id="69313at2"/>
<dbReference type="RefSeq" id="WP_052728730.1">
    <property type="nucleotide sequence ID" value="NZ_CP007501.1"/>
</dbReference>
<keyword evidence="3" id="KW-1185">Reference proteome</keyword>
<name>A0A0E3ZJ21_9BURK</name>
<organism evidence="2 3">
    <name type="scientific">Polynucleobacter duraquae</name>
    <dbReference type="NCBI Taxonomy" id="1835254"/>
    <lineage>
        <taxon>Bacteria</taxon>
        <taxon>Pseudomonadati</taxon>
        <taxon>Pseudomonadota</taxon>
        <taxon>Betaproteobacteria</taxon>
        <taxon>Burkholderiales</taxon>
        <taxon>Burkholderiaceae</taxon>
        <taxon>Polynucleobacter</taxon>
    </lineage>
</organism>
<dbReference type="PANTHER" id="PTHR13696">
    <property type="entry name" value="P-LOOP CONTAINING NUCLEOSIDE TRIPHOSPHATE HYDROLASE"/>
    <property type="match status" value="1"/>
</dbReference>
<dbReference type="CDD" id="cd02042">
    <property type="entry name" value="ParAB_family"/>
    <property type="match status" value="1"/>
</dbReference>